<evidence type="ECO:0000313" key="2">
    <source>
        <dbReference type="EMBL" id="QBD81885.1"/>
    </source>
</evidence>
<evidence type="ECO:0000256" key="1">
    <source>
        <dbReference type="SAM" id="Phobius"/>
    </source>
</evidence>
<dbReference type="KEGG" id="kbs:EPA93_40285"/>
<keyword evidence="3" id="KW-1185">Reference proteome</keyword>
<protein>
    <submittedName>
        <fullName evidence="2">Uncharacterized protein</fullName>
    </submittedName>
</protein>
<sequence>MSQPDTKKRSLISFISSLSPRNKTILGILIILVVTVLAVLYAPPEGESNNVTGDLPYTPTVTINNLVETVNINRSFTYGDVHITVTKAMLATKYSDDRRRGGVYTVRVMAQAENKGAQPVGVDYISLTRLVLPDGQEIAPSVSHCRRRPCQEAQKVALSIFRSHHKFPYRR</sequence>
<keyword evidence="1" id="KW-1133">Transmembrane helix</keyword>
<keyword evidence="1" id="KW-0472">Membrane</keyword>
<evidence type="ECO:0000313" key="3">
    <source>
        <dbReference type="Proteomes" id="UP000290365"/>
    </source>
</evidence>
<feature type="transmembrane region" description="Helical" evidence="1">
    <location>
        <begin position="24"/>
        <end position="42"/>
    </location>
</feature>
<dbReference type="EMBL" id="CP035758">
    <property type="protein sequence ID" value="QBD81885.1"/>
    <property type="molecule type" value="Genomic_DNA"/>
</dbReference>
<dbReference type="OrthoDB" id="160341at2"/>
<accession>A0A4P6K1K3</accession>
<dbReference type="RefSeq" id="WP_129892946.1">
    <property type="nucleotide sequence ID" value="NZ_CP035758.1"/>
</dbReference>
<proteinExistence type="predicted"/>
<organism evidence="2 3">
    <name type="scientific">Ktedonosporobacter rubrisoli</name>
    <dbReference type="NCBI Taxonomy" id="2509675"/>
    <lineage>
        <taxon>Bacteria</taxon>
        <taxon>Bacillati</taxon>
        <taxon>Chloroflexota</taxon>
        <taxon>Ktedonobacteria</taxon>
        <taxon>Ktedonobacterales</taxon>
        <taxon>Ktedonosporobacteraceae</taxon>
        <taxon>Ktedonosporobacter</taxon>
    </lineage>
</organism>
<dbReference type="Proteomes" id="UP000290365">
    <property type="component" value="Chromosome"/>
</dbReference>
<name>A0A4P6K1K3_KTERU</name>
<reference evidence="2 3" key="1">
    <citation type="submission" date="2019-01" db="EMBL/GenBank/DDBJ databases">
        <title>Ktedonosporobacter rubrisoli SCAWS-G2.</title>
        <authorList>
            <person name="Huang Y."/>
            <person name="Yan B."/>
        </authorList>
    </citation>
    <scope>NUCLEOTIDE SEQUENCE [LARGE SCALE GENOMIC DNA]</scope>
    <source>
        <strain evidence="2 3">SCAWS-G2</strain>
    </source>
</reference>
<dbReference type="AlphaFoldDB" id="A0A4P6K1K3"/>
<keyword evidence="1" id="KW-0812">Transmembrane</keyword>
<gene>
    <name evidence="2" type="ORF">EPA93_40285</name>
</gene>